<name>A0A813Q4K5_9BILA</name>
<comment type="caution">
    <text evidence="1">The sequence shown here is derived from an EMBL/GenBank/DDBJ whole genome shotgun (WGS) entry which is preliminary data.</text>
</comment>
<organism evidence="1 2">
    <name type="scientific">Brachionus calyciflorus</name>
    <dbReference type="NCBI Taxonomy" id="104777"/>
    <lineage>
        <taxon>Eukaryota</taxon>
        <taxon>Metazoa</taxon>
        <taxon>Spiralia</taxon>
        <taxon>Gnathifera</taxon>
        <taxon>Rotifera</taxon>
        <taxon>Eurotatoria</taxon>
        <taxon>Monogononta</taxon>
        <taxon>Pseudotrocha</taxon>
        <taxon>Ploima</taxon>
        <taxon>Brachionidae</taxon>
        <taxon>Brachionus</taxon>
    </lineage>
</organism>
<dbReference type="EMBL" id="CAJNOC010000440">
    <property type="protein sequence ID" value="CAF0761876.1"/>
    <property type="molecule type" value="Genomic_DNA"/>
</dbReference>
<accession>A0A813Q4K5</accession>
<dbReference type="OrthoDB" id="10445168at2759"/>
<gene>
    <name evidence="1" type="ORF">OXX778_LOCUS4476</name>
</gene>
<dbReference type="Proteomes" id="UP000663879">
    <property type="component" value="Unassembled WGS sequence"/>
</dbReference>
<proteinExistence type="predicted"/>
<evidence type="ECO:0000313" key="2">
    <source>
        <dbReference type="Proteomes" id="UP000663879"/>
    </source>
</evidence>
<dbReference type="AlphaFoldDB" id="A0A813Q4K5"/>
<protein>
    <submittedName>
        <fullName evidence="1">Uncharacterized protein</fullName>
    </submittedName>
</protein>
<keyword evidence="2" id="KW-1185">Reference proteome</keyword>
<evidence type="ECO:0000313" key="1">
    <source>
        <dbReference type="EMBL" id="CAF0761876.1"/>
    </source>
</evidence>
<sequence length="115" mass="11750">MEFNGFGGLGLGAGGLGIGGIGGGIGLGDIGMNGFTGAGFGGGLGLGGGCVDVCRPVCPQPCLQTCDIMPQQCEAQPVIINQDVSVPRPVVIRKQTVPIPFLPYCRRTSRGYPKW</sequence>
<reference evidence="1" key="1">
    <citation type="submission" date="2021-02" db="EMBL/GenBank/DDBJ databases">
        <authorList>
            <person name="Nowell W R."/>
        </authorList>
    </citation>
    <scope>NUCLEOTIDE SEQUENCE</scope>
    <source>
        <strain evidence="1">Ploen Becks lab</strain>
    </source>
</reference>